<keyword evidence="3 7" id="KW-0378">Hydrolase</keyword>
<dbReference type="PROSITE" id="PS00758">
    <property type="entry name" value="ARGE_DAPE_CPG2_1"/>
    <property type="match status" value="1"/>
</dbReference>
<keyword evidence="4" id="KW-0862">Zinc</keyword>
<dbReference type="InterPro" id="IPR011650">
    <property type="entry name" value="Peptidase_M20_dimer"/>
</dbReference>
<dbReference type="CDD" id="cd05651">
    <property type="entry name" value="M20_ArgE_DapE-like"/>
    <property type="match status" value="1"/>
</dbReference>
<gene>
    <name evidence="7" type="ORF">FUA48_16365</name>
</gene>
<keyword evidence="5" id="KW-0170">Cobalt</keyword>
<keyword evidence="2" id="KW-0479">Metal-binding</keyword>
<dbReference type="GO" id="GO:0046872">
    <property type="term" value="F:metal ion binding"/>
    <property type="evidence" value="ECO:0007669"/>
    <property type="project" value="UniProtKB-KW"/>
</dbReference>
<dbReference type="EMBL" id="CP042831">
    <property type="protein sequence ID" value="QEE51091.1"/>
    <property type="molecule type" value="Genomic_DNA"/>
</dbReference>
<evidence type="ECO:0000256" key="3">
    <source>
        <dbReference type="ARBA" id="ARBA00022801"/>
    </source>
</evidence>
<evidence type="ECO:0000256" key="1">
    <source>
        <dbReference type="ARBA" id="ARBA00001947"/>
    </source>
</evidence>
<accession>A0A5B9FXP7</accession>
<sequence length="374" mass="41245">MSLKTIHTLTEEAISLLKSLIATPSFSSEEENTAKLIEAWFSNNNIPFKRENNNIWAFNKHFAEGKPTLLLNSHHDTVKPNQAYTLDPFEAIEKEGKLFGLGSNDAGGCLVSLMATFTYFYEAENLPYNIVMVASAEEESSGPNGLNSVLKHLPELDCAIVGEPTEMQLAIAEKGLLVLDVTVTGTPGHAAHPNNDMAIYNTFKVMEWFREYTFEKVSEVLGPVKMTVTQINAGKQHNVVPAECNLVVDVRVNDCYTNLEVLETIKSGIESDKVKVKPRSMHLNSSSIAKEHALVQAGVALGRTTYGSPTLSDQSVLSCQSLKLGPGLSLRSHSADEFIYINEIKEGIELYIKILSQFLNYTTKTAEEATLKQQ</sequence>
<evidence type="ECO:0000256" key="4">
    <source>
        <dbReference type="ARBA" id="ARBA00022833"/>
    </source>
</evidence>
<keyword evidence="8" id="KW-1185">Reference proteome</keyword>
<dbReference type="GO" id="GO:0008777">
    <property type="term" value="F:acetylornithine deacetylase activity"/>
    <property type="evidence" value="ECO:0007669"/>
    <property type="project" value="TreeGrafter"/>
</dbReference>
<dbReference type="InterPro" id="IPR002933">
    <property type="entry name" value="Peptidase_M20"/>
</dbReference>
<organism evidence="7 8">
    <name type="scientific">Flavobacterium alkalisoli</name>
    <dbReference type="NCBI Taxonomy" id="2602769"/>
    <lineage>
        <taxon>Bacteria</taxon>
        <taxon>Pseudomonadati</taxon>
        <taxon>Bacteroidota</taxon>
        <taxon>Flavobacteriia</taxon>
        <taxon>Flavobacteriales</taxon>
        <taxon>Flavobacteriaceae</taxon>
        <taxon>Flavobacterium</taxon>
    </lineage>
</organism>
<dbReference type="Pfam" id="PF01546">
    <property type="entry name" value="Peptidase_M20"/>
    <property type="match status" value="1"/>
</dbReference>
<dbReference type="AlphaFoldDB" id="A0A5B9FXP7"/>
<dbReference type="GO" id="GO:0006526">
    <property type="term" value="P:L-arginine biosynthetic process"/>
    <property type="evidence" value="ECO:0007669"/>
    <property type="project" value="TreeGrafter"/>
</dbReference>
<name>A0A5B9FXP7_9FLAO</name>
<dbReference type="InterPro" id="IPR001261">
    <property type="entry name" value="ArgE/DapE_CS"/>
</dbReference>
<dbReference type="SUPFAM" id="SSF55031">
    <property type="entry name" value="Bacterial exopeptidase dimerisation domain"/>
    <property type="match status" value="1"/>
</dbReference>
<feature type="domain" description="Peptidase M20 dimerisation" evidence="6">
    <location>
        <begin position="171"/>
        <end position="273"/>
    </location>
</feature>
<dbReference type="Gene3D" id="3.40.630.10">
    <property type="entry name" value="Zn peptidases"/>
    <property type="match status" value="1"/>
</dbReference>
<dbReference type="RefSeq" id="WP_147584528.1">
    <property type="nucleotide sequence ID" value="NZ_CP042831.1"/>
</dbReference>
<dbReference type="OrthoDB" id="9792335at2"/>
<dbReference type="PANTHER" id="PTHR43808:SF31">
    <property type="entry name" value="N-ACETYL-L-CITRULLINE DEACETYLASE"/>
    <property type="match status" value="1"/>
</dbReference>
<dbReference type="InterPro" id="IPR036264">
    <property type="entry name" value="Bact_exopeptidase_dim_dom"/>
</dbReference>
<reference evidence="7 8" key="1">
    <citation type="submission" date="2019-08" db="EMBL/GenBank/DDBJ databases">
        <title>Flavobacterium alkalisoli sp. nov., isolated from rhizosphere soil of Suaeda salsa.</title>
        <authorList>
            <person name="Sun J.-Q."/>
            <person name="Xu L."/>
        </authorList>
    </citation>
    <scope>NUCLEOTIDE SEQUENCE [LARGE SCALE GENOMIC DNA]</scope>
    <source>
        <strain evidence="7 8">XS-5</strain>
    </source>
</reference>
<evidence type="ECO:0000256" key="2">
    <source>
        <dbReference type="ARBA" id="ARBA00022723"/>
    </source>
</evidence>
<dbReference type="KEGG" id="fak:FUA48_16365"/>
<evidence type="ECO:0000313" key="7">
    <source>
        <dbReference type="EMBL" id="QEE51091.1"/>
    </source>
</evidence>
<dbReference type="Pfam" id="PF07687">
    <property type="entry name" value="M20_dimer"/>
    <property type="match status" value="1"/>
</dbReference>
<comment type="cofactor">
    <cofactor evidence="1">
        <name>Zn(2+)</name>
        <dbReference type="ChEBI" id="CHEBI:29105"/>
    </cofactor>
</comment>
<dbReference type="PANTHER" id="PTHR43808">
    <property type="entry name" value="ACETYLORNITHINE DEACETYLASE"/>
    <property type="match status" value="1"/>
</dbReference>
<evidence type="ECO:0000313" key="8">
    <source>
        <dbReference type="Proteomes" id="UP000321222"/>
    </source>
</evidence>
<dbReference type="SUPFAM" id="SSF53187">
    <property type="entry name" value="Zn-dependent exopeptidases"/>
    <property type="match status" value="1"/>
</dbReference>
<evidence type="ECO:0000259" key="6">
    <source>
        <dbReference type="Pfam" id="PF07687"/>
    </source>
</evidence>
<proteinExistence type="predicted"/>
<dbReference type="Proteomes" id="UP000321222">
    <property type="component" value="Chromosome"/>
</dbReference>
<dbReference type="Gene3D" id="3.30.70.360">
    <property type="match status" value="1"/>
</dbReference>
<evidence type="ECO:0000256" key="5">
    <source>
        <dbReference type="ARBA" id="ARBA00023285"/>
    </source>
</evidence>
<dbReference type="InterPro" id="IPR050072">
    <property type="entry name" value="Peptidase_M20A"/>
</dbReference>
<protein>
    <submittedName>
        <fullName evidence="7">M20/M25/M40 family metallo-hydrolase</fullName>
    </submittedName>
</protein>